<comment type="cofactor">
    <cofactor evidence="8">
        <name>Mg(2+)</name>
        <dbReference type="ChEBI" id="CHEBI:18420"/>
    </cofactor>
</comment>
<proteinExistence type="inferred from homology"/>
<evidence type="ECO:0000313" key="11">
    <source>
        <dbReference type="EMBL" id="RDI75139.1"/>
    </source>
</evidence>
<feature type="coiled-coil region" evidence="9">
    <location>
        <begin position="163"/>
        <end position="197"/>
    </location>
</feature>
<keyword evidence="5 6" id="KW-0342">GTP-binding</keyword>
<feature type="binding site" evidence="8">
    <location>
        <position position="237"/>
    </location>
    <ligand>
        <name>Mg(2+)</name>
        <dbReference type="ChEBI" id="CHEBI:18420"/>
    </ligand>
</feature>
<dbReference type="RefSeq" id="WP_181813369.1">
    <property type="nucleotide sequence ID" value="NZ_QQZY01000002.1"/>
</dbReference>
<dbReference type="Gene3D" id="6.10.250.2860">
    <property type="match status" value="1"/>
</dbReference>
<reference evidence="12" key="2">
    <citation type="journal article" date="2019" name="MicrobiologyOpen">
        <title>High-quality draft genome sequence of Gaiella occulta isolated from a 150 meter deep mineral water borehole and comparison with the genome sequences of other deep-branching lineages of the phylum Actinobacteria.</title>
        <authorList>
            <person name="Severino R."/>
            <person name="Froufe H.J.C."/>
            <person name="Barroso C."/>
            <person name="Albuquerque L."/>
            <person name="Lobo-da-Cunha A."/>
            <person name="da Costa M.S."/>
            <person name="Egas C."/>
        </authorList>
    </citation>
    <scope>NUCLEOTIDE SEQUENCE [LARGE SCALE GENOMIC DNA]</scope>
    <source>
        <strain evidence="12">F2-233</strain>
    </source>
</reference>
<dbReference type="PANTHER" id="PTHR10229:SF0">
    <property type="entry name" value="GTP-BINDING PROTEIN 6-RELATED"/>
    <property type="match status" value="1"/>
</dbReference>
<dbReference type="InterPro" id="IPR032305">
    <property type="entry name" value="GTP-bd_M"/>
</dbReference>
<dbReference type="NCBIfam" id="TIGR03156">
    <property type="entry name" value="GTP_HflX"/>
    <property type="match status" value="1"/>
</dbReference>
<evidence type="ECO:0000256" key="5">
    <source>
        <dbReference type="ARBA" id="ARBA00023134"/>
    </source>
</evidence>
<feature type="binding site" evidence="7">
    <location>
        <begin position="324"/>
        <end position="327"/>
    </location>
    <ligand>
        <name>GTP</name>
        <dbReference type="ChEBI" id="CHEBI:37565"/>
    </ligand>
</feature>
<evidence type="ECO:0000256" key="3">
    <source>
        <dbReference type="ARBA" id="ARBA00022741"/>
    </source>
</evidence>
<comment type="subunit">
    <text evidence="6">Monomer. Associates with the 50S ribosomal subunit.</text>
</comment>
<sequence length="435" mass="47784">MTLHQPSPAPGAEPEHGFLLAVLPKGADAESELAELRELARTAGVVPVGEMVQHRDQPDRRSYVGKGKLAGLEDAFVASGADVLLVDGELEPTQQRTLENALDARVVDRTLLILDIFAQHAVSAEGKLQVELAQLEYQLPRMRGMWRHLERLGGGVGTRGPGESQLETDRRLARRRVSQLRERLRALRSQRAVRRKERSRSETPTVALAGYTNVGKSTLLNALTGADVSIENRLFETLDPTTRDFDHDGKRYLVTDTVGFIRRLPTQLVEGFASTLEETLVADLVLHVVDASLPEDAMHEQIAAVDAVLADIGGGELPVELVLNKADRLDPLARRRLANRFPQALQISAATGEGLDALRGRIADLFADRFEDVRLLVPYDEGRVLSDLYALGAPIDDRSDTEHGVLIRARLPHREVRRFAAYLVAGDGLETAATT</sequence>
<comment type="caution">
    <text evidence="11">The sequence shown here is derived from an EMBL/GenBank/DDBJ whole genome shotgun (WGS) entry which is preliminary data.</text>
</comment>
<dbReference type="GO" id="GO:0005737">
    <property type="term" value="C:cytoplasm"/>
    <property type="evidence" value="ECO:0007669"/>
    <property type="project" value="UniProtKB-SubCell"/>
</dbReference>
<evidence type="ECO:0000256" key="7">
    <source>
        <dbReference type="PIRSR" id="PIRSR006809-1"/>
    </source>
</evidence>
<dbReference type="GO" id="GO:0005525">
    <property type="term" value="F:GTP binding"/>
    <property type="evidence" value="ECO:0007669"/>
    <property type="project" value="UniProtKB-UniRule"/>
</dbReference>
<keyword evidence="4 8" id="KW-0460">Magnesium</keyword>
<keyword evidence="1 6" id="KW-0963">Cytoplasm</keyword>
<dbReference type="Pfam" id="PF01926">
    <property type="entry name" value="MMR_HSR1"/>
    <property type="match status" value="1"/>
</dbReference>
<name>A0A7M2YYM8_9ACTN</name>
<dbReference type="InterPro" id="IPR027417">
    <property type="entry name" value="P-loop_NTPase"/>
</dbReference>
<keyword evidence="3 6" id="KW-0547">Nucleotide-binding</keyword>
<dbReference type="AlphaFoldDB" id="A0A7M2YYM8"/>
<dbReference type="PRINTS" id="PR00326">
    <property type="entry name" value="GTP1OBG"/>
</dbReference>
<evidence type="ECO:0000259" key="10">
    <source>
        <dbReference type="PROSITE" id="PS51705"/>
    </source>
</evidence>
<dbReference type="PROSITE" id="PS51705">
    <property type="entry name" value="G_HFLX"/>
    <property type="match status" value="1"/>
</dbReference>
<dbReference type="InterPro" id="IPR045498">
    <property type="entry name" value="HflX_C"/>
</dbReference>
<feature type="domain" description="Hflx-type G" evidence="10">
    <location>
        <begin position="204"/>
        <end position="370"/>
    </location>
</feature>
<dbReference type="CDD" id="cd01878">
    <property type="entry name" value="HflX"/>
    <property type="match status" value="1"/>
</dbReference>
<evidence type="ECO:0000256" key="4">
    <source>
        <dbReference type="ARBA" id="ARBA00022842"/>
    </source>
</evidence>
<dbReference type="Pfam" id="PF19275">
    <property type="entry name" value="HflX_C"/>
    <property type="match status" value="1"/>
</dbReference>
<accession>A0A7M2YYM8</accession>
<evidence type="ECO:0000256" key="1">
    <source>
        <dbReference type="ARBA" id="ARBA00022490"/>
    </source>
</evidence>
<dbReference type="EMBL" id="QQZY01000002">
    <property type="protein sequence ID" value="RDI75139.1"/>
    <property type="molecule type" value="Genomic_DNA"/>
</dbReference>
<comment type="similarity">
    <text evidence="6">Belongs to the TRAFAC class OBG-HflX-like GTPase superfamily. HflX GTPase family.</text>
</comment>
<dbReference type="Gene3D" id="3.40.50.300">
    <property type="entry name" value="P-loop containing nucleotide triphosphate hydrolases"/>
    <property type="match status" value="1"/>
</dbReference>
<dbReference type="HAMAP" id="MF_00900">
    <property type="entry name" value="GTPase_HflX"/>
    <property type="match status" value="1"/>
</dbReference>
<feature type="binding site" evidence="7">
    <location>
        <begin position="256"/>
        <end position="259"/>
    </location>
    <ligand>
        <name>GTP</name>
        <dbReference type="ChEBI" id="CHEBI:37565"/>
    </ligand>
</feature>
<evidence type="ECO:0000256" key="8">
    <source>
        <dbReference type="PIRSR" id="PIRSR006809-2"/>
    </source>
</evidence>
<feature type="binding site" evidence="8">
    <location>
        <position position="217"/>
    </location>
    <ligand>
        <name>Mg(2+)</name>
        <dbReference type="ChEBI" id="CHEBI:18420"/>
    </ligand>
</feature>
<dbReference type="Pfam" id="PF13167">
    <property type="entry name" value="GTP-bdg_N"/>
    <property type="match status" value="1"/>
</dbReference>
<dbReference type="GO" id="GO:0046872">
    <property type="term" value="F:metal ion binding"/>
    <property type="evidence" value="ECO:0007669"/>
    <property type="project" value="UniProtKB-KW"/>
</dbReference>
<keyword evidence="9" id="KW-0175">Coiled coil</keyword>
<keyword evidence="2 8" id="KW-0479">Metal-binding</keyword>
<gene>
    <name evidence="6" type="primary">hflX</name>
    <name evidence="11" type="ORF">Gocc_0937</name>
</gene>
<dbReference type="Proteomes" id="UP000254134">
    <property type="component" value="Unassembled WGS sequence"/>
</dbReference>
<evidence type="ECO:0000256" key="6">
    <source>
        <dbReference type="HAMAP-Rule" id="MF_00900"/>
    </source>
</evidence>
<protein>
    <recommendedName>
        <fullName evidence="6">GTPase HflX</fullName>
    </recommendedName>
    <alternativeName>
        <fullName evidence="6">GTP-binding protein HflX</fullName>
    </alternativeName>
</protein>
<keyword evidence="12" id="KW-1185">Reference proteome</keyword>
<dbReference type="PANTHER" id="PTHR10229">
    <property type="entry name" value="GTP-BINDING PROTEIN HFLX"/>
    <property type="match status" value="1"/>
</dbReference>
<dbReference type="FunFam" id="3.40.50.11060:FF:000001">
    <property type="entry name" value="GTPase HflX"/>
    <property type="match status" value="1"/>
</dbReference>
<comment type="subcellular location">
    <subcellularLocation>
        <location evidence="6">Cytoplasm</location>
    </subcellularLocation>
    <text evidence="6">May associate with membranes.</text>
</comment>
<evidence type="ECO:0000256" key="2">
    <source>
        <dbReference type="ARBA" id="ARBA00022723"/>
    </source>
</evidence>
<evidence type="ECO:0000313" key="12">
    <source>
        <dbReference type="Proteomes" id="UP000254134"/>
    </source>
</evidence>
<dbReference type="InterPro" id="IPR006073">
    <property type="entry name" value="GTP-bd"/>
</dbReference>
<feature type="binding site" evidence="7">
    <location>
        <begin position="235"/>
        <end position="239"/>
    </location>
    <ligand>
        <name>GTP</name>
        <dbReference type="ChEBI" id="CHEBI:37565"/>
    </ligand>
</feature>
<dbReference type="PIRSF" id="PIRSF006809">
    <property type="entry name" value="GTP-binding_hflX_prd"/>
    <property type="match status" value="1"/>
</dbReference>
<dbReference type="InterPro" id="IPR042108">
    <property type="entry name" value="GTPase_HflX_N_sf"/>
</dbReference>
<evidence type="ECO:0000256" key="9">
    <source>
        <dbReference type="SAM" id="Coils"/>
    </source>
</evidence>
<dbReference type="GO" id="GO:0003924">
    <property type="term" value="F:GTPase activity"/>
    <property type="evidence" value="ECO:0007669"/>
    <property type="project" value="UniProtKB-UniRule"/>
</dbReference>
<comment type="function">
    <text evidence="6">GTPase that associates with the 50S ribosomal subunit and may have a role during protein synthesis or ribosome biogenesis.</text>
</comment>
<dbReference type="Pfam" id="PF16360">
    <property type="entry name" value="GTP-bdg_M"/>
    <property type="match status" value="1"/>
</dbReference>
<dbReference type="SUPFAM" id="SSF52540">
    <property type="entry name" value="P-loop containing nucleoside triphosphate hydrolases"/>
    <property type="match status" value="1"/>
</dbReference>
<dbReference type="InterPro" id="IPR025121">
    <property type="entry name" value="GTPase_HflX_N"/>
</dbReference>
<organism evidence="11 12">
    <name type="scientific">Gaiella occulta</name>
    <dbReference type="NCBI Taxonomy" id="1002870"/>
    <lineage>
        <taxon>Bacteria</taxon>
        <taxon>Bacillati</taxon>
        <taxon>Actinomycetota</taxon>
        <taxon>Thermoleophilia</taxon>
        <taxon>Gaiellales</taxon>
        <taxon>Gaiellaceae</taxon>
        <taxon>Gaiella</taxon>
    </lineage>
</organism>
<dbReference type="GO" id="GO:0043022">
    <property type="term" value="F:ribosome binding"/>
    <property type="evidence" value="ECO:0007669"/>
    <property type="project" value="TreeGrafter"/>
</dbReference>
<dbReference type="InterPro" id="IPR016496">
    <property type="entry name" value="GTPase_HflX"/>
</dbReference>
<dbReference type="InterPro" id="IPR030394">
    <property type="entry name" value="G_HFLX_dom"/>
</dbReference>
<dbReference type="Gene3D" id="3.40.50.11060">
    <property type="entry name" value="GTPase HflX, N-terminal domain"/>
    <property type="match status" value="1"/>
</dbReference>
<reference evidence="11 12" key="1">
    <citation type="submission" date="2018-07" db="EMBL/GenBank/DDBJ databases">
        <title>High-quality-draft genome sequence of Gaiella occulta.</title>
        <authorList>
            <person name="Severino R."/>
            <person name="Froufe H.J.C."/>
            <person name="Rainey F.A."/>
            <person name="Barroso C."/>
            <person name="Albuquerque L."/>
            <person name="Lobo-Da-Cunha A."/>
            <person name="Da Costa M.S."/>
            <person name="Egas C."/>
        </authorList>
    </citation>
    <scope>NUCLEOTIDE SEQUENCE [LARGE SCALE GENOMIC DNA]</scope>
    <source>
        <strain evidence="11 12">F2-233</strain>
    </source>
</reference>
<feature type="binding site" evidence="7">
    <location>
        <begin position="210"/>
        <end position="217"/>
    </location>
    <ligand>
        <name>GTP</name>
        <dbReference type="ChEBI" id="CHEBI:37565"/>
    </ligand>
</feature>